<feature type="region of interest" description="Disordered" evidence="1">
    <location>
        <begin position="187"/>
        <end position="264"/>
    </location>
</feature>
<feature type="region of interest" description="Disordered" evidence="1">
    <location>
        <begin position="138"/>
        <end position="173"/>
    </location>
</feature>
<feature type="compositionally biased region" description="Basic and acidic residues" evidence="1">
    <location>
        <begin position="17"/>
        <end position="51"/>
    </location>
</feature>
<feature type="compositionally biased region" description="Gly residues" evidence="1">
    <location>
        <begin position="242"/>
        <end position="251"/>
    </location>
</feature>
<name>A0A9P6HBZ4_9AGAM</name>
<evidence type="ECO:0000256" key="1">
    <source>
        <dbReference type="SAM" id="MobiDB-lite"/>
    </source>
</evidence>
<protein>
    <submittedName>
        <fullName evidence="2">Uncharacterized protein</fullName>
    </submittedName>
</protein>
<gene>
    <name evidence="2" type="ORF">BJ322DRAFT_885690</name>
</gene>
<evidence type="ECO:0000313" key="2">
    <source>
        <dbReference type="EMBL" id="KAF9783917.1"/>
    </source>
</evidence>
<reference evidence="2" key="2">
    <citation type="submission" date="2020-11" db="EMBL/GenBank/DDBJ databases">
        <authorList>
            <consortium name="DOE Joint Genome Institute"/>
            <person name="Kuo A."/>
            <person name="Miyauchi S."/>
            <person name="Kiss E."/>
            <person name="Drula E."/>
            <person name="Kohler A."/>
            <person name="Sanchez-Garcia M."/>
            <person name="Andreopoulos B."/>
            <person name="Barry K.W."/>
            <person name="Bonito G."/>
            <person name="Buee M."/>
            <person name="Carver A."/>
            <person name="Chen C."/>
            <person name="Cichocki N."/>
            <person name="Clum A."/>
            <person name="Culley D."/>
            <person name="Crous P.W."/>
            <person name="Fauchery L."/>
            <person name="Girlanda M."/>
            <person name="Hayes R."/>
            <person name="Keri Z."/>
            <person name="Labutti K."/>
            <person name="Lipzen A."/>
            <person name="Lombard V."/>
            <person name="Magnuson J."/>
            <person name="Maillard F."/>
            <person name="Morin E."/>
            <person name="Murat C."/>
            <person name="Nolan M."/>
            <person name="Ohm R."/>
            <person name="Pangilinan J."/>
            <person name="Pereira M."/>
            <person name="Perotto S."/>
            <person name="Peter M."/>
            <person name="Riley R."/>
            <person name="Sitrit Y."/>
            <person name="Stielow B."/>
            <person name="Szollosi G."/>
            <person name="Zifcakova L."/>
            <person name="Stursova M."/>
            <person name="Spatafora J.W."/>
            <person name="Tedersoo L."/>
            <person name="Vaario L.-M."/>
            <person name="Yamada A."/>
            <person name="Yan M."/>
            <person name="Wang P."/>
            <person name="Xu J."/>
            <person name="Bruns T."/>
            <person name="Baldrian P."/>
            <person name="Vilgalys R."/>
            <person name="Henrissat B."/>
            <person name="Grigoriev I.V."/>
            <person name="Hibbett D."/>
            <person name="Nagy L.G."/>
            <person name="Martin F.M."/>
        </authorList>
    </citation>
    <scope>NUCLEOTIDE SEQUENCE</scope>
    <source>
        <strain evidence="2">UH-Tt-Lm1</strain>
    </source>
</reference>
<keyword evidence="3" id="KW-1185">Reference proteome</keyword>
<feature type="region of interest" description="Disordered" evidence="1">
    <location>
        <begin position="17"/>
        <end position="82"/>
    </location>
</feature>
<sequence length="315" mass="33829">MILAWWYVRRRRKRANDEILHEREKQVEDQEARRQAIERSKDPTRQREGDPKPTPYHYGSLLSSGSRIQSSTSTGVTLSQNPFEGTVVGNRATYMAPSSPLFTSVPVMEGSGIDSGWSGAAGIGAGIGGRGGVRDLLNPSASSMSNTSGSVHTVGSAPTLESDSGRSADLDYLRSGGSTDEFIDVDIGGSRVVSPPPHLSMSFGSWNTSSSQDRRSAGSKRSSGIDPGRDPDLGTIDEGQESEGGGHGGLLCPGQHQQHQRDTMDTHTTATLVQMEVLRDEIRGHLRKRSGSPVSWAAPARGTLFIVNQRDSEDL</sequence>
<dbReference type="EMBL" id="WIUZ02000009">
    <property type="protein sequence ID" value="KAF9783917.1"/>
    <property type="molecule type" value="Genomic_DNA"/>
</dbReference>
<accession>A0A9P6HBZ4</accession>
<feature type="compositionally biased region" description="Polar residues" evidence="1">
    <location>
        <begin position="202"/>
        <end position="211"/>
    </location>
</feature>
<organism evidence="2 3">
    <name type="scientific">Thelephora terrestris</name>
    <dbReference type="NCBI Taxonomy" id="56493"/>
    <lineage>
        <taxon>Eukaryota</taxon>
        <taxon>Fungi</taxon>
        <taxon>Dikarya</taxon>
        <taxon>Basidiomycota</taxon>
        <taxon>Agaricomycotina</taxon>
        <taxon>Agaricomycetes</taxon>
        <taxon>Thelephorales</taxon>
        <taxon>Thelephoraceae</taxon>
        <taxon>Thelephora</taxon>
    </lineage>
</organism>
<reference evidence="2" key="1">
    <citation type="journal article" date="2020" name="Nat. Commun.">
        <title>Large-scale genome sequencing of mycorrhizal fungi provides insights into the early evolution of symbiotic traits.</title>
        <authorList>
            <person name="Miyauchi S."/>
            <person name="Kiss E."/>
            <person name="Kuo A."/>
            <person name="Drula E."/>
            <person name="Kohler A."/>
            <person name="Sanchez-Garcia M."/>
            <person name="Morin E."/>
            <person name="Andreopoulos B."/>
            <person name="Barry K.W."/>
            <person name="Bonito G."/>
            <person name="Buee M."/>
            <person name="Carver A."/>
            <person name="Chen C."/>
            <person name="Cichocki N."/>
            <person name="Clum A."/>
            <person name="Culley D."/>
            <person name="Crous P.W."/>
            <person name="Fauchery L."/>
            <person name="Girlanda M."/>
            <person name="Hayes R.D."/>
            <person name="Keri Z."/>
            <person name="LaButti K."/>
            <person name="Lipzen A."/>
            <person name="Lombard V."/>
            <person name="Magnuson J."/>
            <person name="Maillard F."/>
            <person name="Murat C."/>
            <person name="Nolan M."/>
            <person name="Ohm R.A."/>
            <person name="Pangilinan J."/>
            <person name="Pereira M.F."/>
            <person name="Perotto S."/>
            <person name="Peter M."/>
            <person name="Pfister S."/>
            <person name="Riley R."/>
            <person name="Sitrit Y."/>
            <person name="Stielow J.B."/>
            <person name="Szollosi G."/>
            <person name="Zifcakova L."/>
            <person name="Stursova M."/>
            <person name="Spatafora J.W."/>
            <person name="Tedersoo L."/>
            <person name="Vaario L.M."/>
            <person name="Yamada A."/>
            <person name="Yan M."/>
            <person name="Wang P."/>
            <person name="Xu J."/>
            <person name="Bruns T."/>
            <person name="Baldrian P."/>
            <person name="Vilgalys R."/>
            <person name="Dunand C."/>
            <person name="Henrissat B."/>
            <person name="Grigoriev I.V."/>
            <person name="Hibbett D."/>
            <person name="Nagy L.G."/>
            <person name="Martin F.M."/>
        </authorList>
    </citation>
    <scope>NUCLEOTIDE SEQUENCE</scope>
    <source>
        <strain evidence="2">UH-Tt-Lm1</strain>
    </source>
</reference>
<proteinExistence type="predicted"/>
<dbReference type="Proteomes" id="UP000736335">
    <property type="component" value="Unassembled WGS sequence"/>
</dbReference>
<feature type="compositionally biased region" description="Polar residues" evidence="1">
    <location>
        <begin position="139"/>
        <end position="153"/>
    </location>
</feature>
<comment type="caution">
    <text evidence="2">The sequence shown here is derived from an EMBL/GenBank/DDBJ whole genome shotgun (WGS) entry which is preliminary data.</text>
</comment>
<feature type="compositionally biased region" description="Basic and acidic residues" evidence="1">
    <location>
        <begin position="163"/>
        <end position="172"/>
    </location>
</feature>
<dbReference type="AlphaFoldDB" id="A0A9P6HBZ4"/>
<feature type="compositionally biased region" description="Low complexity" evidence="1">
    <location>
        <begin position="59"/>
        <end position="75"/>
    </location>
</feature>
<evidence type="ECO:0000313" key="3">
    <source>
        <dbReference type="Proteomes" id="UP000736335"/>
    </source>
</evidence>